<sequence>MAEKFYTLLTEIGKAKIANSAGFGSKINFVKMKVGDGGGSYYNPREDQEDLINTVWEGNITHVAIDEKNPNWINVEMMIPANVGGFMIREYGVFDEDNNMLAIAKCAESYKPLAEDGSTKELIMKMVLTVSNTENITLKIDPTIIFAKKSEIEILENKIKNIKIPVTSVNSKTGAIELKASDIKTEDGKTIESQLADITKQIDNIDLSADKVTLNSSNIKSKNVKGALEELFTSASNGKNKIVTAITGKGIVANNTDSFDTLSNKIKQIPTYAPANLLIEVKRSSPITIPDYDTIGKIALDVYGKIYCKSTKILSKIDEDGYIYWQYTHDRIITSVTVKNGYVYIADWEGNRIIKINSSSGEIIWNNRYSSKYGTESIVIDDNNIIYAGTDNGKVIKIDSTGEVIWTYDKHKSRVDAIAIDKNGYIYSSGGNRLIKLCSNGGEEWIRDFGRSIASIAIDNNGYVYIGYVYNGIAKINPDNGEQIWHVDLGLNISANSIFVDDYVYVASSDEMIRKISLDGLEIWKYYCNYNLKSIIKRYSYIYIGHDKIVRKLTDEIYVKK</sequence>
<dbReference type="InterPro" id="IPR015943">
    <property type="entry name" value="WD40/YVTN_repeat-like_dom_sf"/>
</dbReference>
<comment type="caution">
    <text evidence="3">The sequence shown here is derived from an EMBL/GenBank/DDBJ whole genome shotgun (WGS) entry which is preliminary data.</text>
</comment>
<feature type="domain" description="Pyrrolo-quinoline quinone repeat" evidence="2">
    <location>
        <begin position="314"/>
        <end position="414"/>
    </location>
</feature>
<accession>M1ZY30</accession>
<dbReference type="Gene3D" id="2.130.10.10">
    <property type="entry name" value="YVTN repeat-like/Quinoprotein amine dehydrogenase"/>
    <property type="match status" value="1"/>
</dbReference>
<dbReference type="EMBL" id="AMXI01000352">
    <property type="protein sequence ID" value="EKN42489.1"/>
    <property type="molecule type" value="Genomic_DNA"/>
</dbReference>
<feature type="domain" description="Pyrrolo-quinoline quinone repeat" evidence="2">
    <location>
        <begin position="440"/>
        <end position="526"/>
    </location>
</feature>
<protein>
    <submittedName>
        <fullName evidence="3">Tail fiber protein</fullName>
    </submittedName>
</protein>
<evidence type="ECO:0000259" key="2">
    <source>
        <dbReference type="Pfam" id="PF13360"/>
    </source>
</evidence>
<name>M1ZY30_CLOBO</name>
<evidence type="ECO:0000313" key="4">
    <source>
        <dbReference type="Proteomes" id="UP000011944"/>
    </source>
</evidence>
<dbReference type="SMART" id="SM00564">
    <property type="entry name" value="PQQ"/>
    <property type="match status" value="5"/>
</dbReference>
<evidence type="ECO:0000259" key="1">
    <source>
        <dbReference type="Pfam" id="PF12571"/>
    </source>
</evidence>
<dbReference type="PATRIC" id="fig|1232189.3.peg.1019"/>
<dbReference type="InterPro" id="IPR051934">
    <property type="entry name" value="Phage_Tail_Fiber_Structural"/>
</dbReference>
<dbReference type="PANTHER" id="PTHR35191:SF1">
    <property type="entry name" value="PROPHAGE SIDE TAIL FIBER PROTEIN HOMOLOG STFQ-RELATED"/>
    <property type="match status" value="1"/>
</dbReference>
<dbReference type="InterPro" id="IPR018391">
    <property type="entry name" value="PQQ_b-propeller_rpt"/>
</dbReference>
<proteinExistence type="predicted"/>
<dbReference type="Pfam" id="PF13360">
    <property type="entry name" value="PQQ_2"/>
    <property type="match status" value="2"/>
</dbReference>
<reference evidence="3 4" key="2">
    <citation type="submission" date="2013-03" db="EMBL/GenBank/DDBJ databases">
        <title>Diversity in Clostridium botulinum.</title>
        <authorList>
            <person name="Timme R.E."/>
            <person name="Allard M."/>
            <person name="Luo Y."/>
            <person name="Strain E."/>
            <person name="Gonzalez-Escalona N."/>
            <person name="Brown E."/>
        </authorList>
    </citation>
    <scope>NUCLEOTIDE SEQUENCE [LARGE SCALE GENOMIC DNA]</scope>
    <source>
        <strain evidence="3 4">CFSAN001627</strain>
    </source>
</reference>
<dbReference type="AlphaFoldDB" id="M1ZY30"/>
<organism evidence="3 4">
    <name type="scientific">Clostridium botulinum CFSAN001627</name>
    <dbReference type="NCBI Taxonomy" id="1232189"/>
    <lineage>
        <taxon>Bacteria</taxon>
        <taxon>Bacillati</taxon>
        <taxon>Bacillota</taxon>
        <taxon>Clostridia</taxon>
        <taxon>Eubacteriales</taxon>
        <taxon>Clostridiaceae</taxon>
        <taxon>Clostridium</taxon>
    </lineage>
</organism>
<dbReference type="InterPro" id="IPR022225">
    <property type="entry name" value="Phage_tail_fibre_N"/>
</dbReference>
<dbReference type="Pfam" id="PF12571">
    <property type="entry name" value="Phage_tail_fib"/>
    <property type="match status" value="1"/>
</dbReference>
<reference evidence="3 4" key="1">
    <citation type="submission" date="2012-10" db="EMBL/GenBank/DDBJ databases">
        <authorList>
            <person name="Strain E.A."/>
            <person name="Brown E."/>
            <person name="Allard M.W."/>
            <person name="Gonzalez-Escalona N."/>
            <person name="Timme R."/>
        </authorList>
    </citation>
    <scope>NUCLEOTIDE SEQUENCE [LARGE SCALE GENOMIC DNA]</scope>
    <source>
        <strain evidence="3 4">CFSAN001627</strain>
    </source>
</reference>
<dbReference type="PANTHER" id="PTHR35191">
    <property type="entry name" value="PROPHAGE SIDE TAIL FIBER PROTEIN HOMOLOG STFQ-RELATED"/>
    <property type="match status" value="1"/>
</dbReference>
<dbReference type="Proteomes" id="UP000011944">
    <property type="component" value="Unassembled WGS sequence"/>
</dbReference>
<evidence type="ECO:0000313" key="3">
    <source>
        <dbReference type="EMBL" id="EKN42489.1"/>
    </source>
</evidence>
<dbReference type="InterPro" id="IPR011047">
    <property type="entry name" value="Quinoprotein_ADH-like_sf"/>
</dbReference>
<dbReference type="InterPro" id="IPR002372">
    <property type="entry name" value="PQQ_rpt_dom"/>
</dbReference>
<dbReference type="SUPFAM" id="SSF50998">
    <property type="entry name" value="Quinoprotein alcohol dehydrogenase-like"/>
    <property type="match status" value="1"/>
</dbReference>
<feature type="domain" description="Phage tail fibre protein N-terminal" evidence="1">
    <location>
        <begin position="1"/>
        <end position="149"/>
    </location>
</feature>
<gene>
    <name evidence="3" type="ORF">CFSAN001627_06289</name>
</gene>